<dbReference type="InParanoid" id="A0A0D0AJQ3"/>
<proteinExistence type="predicted"/>
<dbReference type="AlphaFoldDB" id="A0A0D0AJQ3"/>
<evidence type="ECO:0000313" key="2">
    <source>
        <dbReference type="Proteomes" id="UP000054485"/>
    </source>
</evidence>
<accession>A0A0D0AJQ3</accession>
<sequence>MLERLVTSAKRRGSPPGNPFWFRAVLLMHGVLSDLSRVMPNGPCSTGFIEEKLSCLGLIKHDDTRAKR</sequence>
<reference evidence="2" key="2">
    <citation type="submission" date="2015-01" db="EMBL/GenBank/DDBJ databases">
        <title>Evolutionary Origins and Diversification of the Mycorrhizal Mutualists.</title>
        <authorList>
            <consortium name="DOE Joint Genome Institute"/>
            <consortium name="Mycorrhizal Genomics Consortium"/>
            <person name="Kohler A."/>
            <person name="Kuo A."/>
            <person name="Nagy L.G."/>
            <person name="Floudas D."/>
            <person name="Copeland A."/>
            <person name="Barry K.W."/>
            <person name="Cichocki N."/>
            <person name="Veneault-Fourrey C."/>
            <person name="LaButti K."/>
            <person name="Lindquist E.A."/>
            <person name="Lipzen A."/>
            <person name="Lundell T."/>
            <person name="Morin E."/>
            <person name="Murat C."/>
            <person name="Riley R."/>
            <person name="Ohm R."/>
            <person name="Sun H."/>
            <person name="Tunlid A."/>
            <person name="Henrissat B."/>
            <person name="Grigoriev I.V."/>
            <person name="Hibbett D.S."/>
            <person name="Martin F."/>
        </authorList>
    </citation>
    <scope>NUCLEOTIDE SEQUENCE [LARGE SCALE GENOMIC DNA]</scope>
    <source>
        <strain evidence="2">UH-Slu-Lm8-n1</strain>
    </source>
</reference>
<gene>
    <name evidence="1" type="ORF">CY34DRAFT_809392</name>
</gene>
<dbReference type="Proteomes" id="UP000054485">
    <property type="component" value="Unassembled WGS sequence"/>
</dbReference>
<dbReference type="EMBL" id="KN835396">
    <property type="protein sequence ID" value="KIK38384.1"/>
    <property type="molecule type" value="Genomic_DNA"/>
</dbReference>
<reference evidence="1 2" key="1">
    <citation type="submission" date="2014-04" db="EMBL/GenBank/DDBJ databases">
        <authorList>
            <consortium name="DOE Joint Genome Institute"/>
            <person name="Kuo A."/>
            <person name="Ruytinx J."/>
            <person name="Rineau F."/>
            <person name="Colpaert J."/>
            <person name="Kohler A."/>
            <person name="Nagy L.G."/>
            <person name="Floudas D."/>
            <person name="Copeland A."/>
            <person name="Barry K.W."/>
            <person name="Cichocki N."/>
            <person name="Veneault-Fourrey C."/>
            <person name="LaButti K."/>
            <person name="Lindquist E.A."/>
            <person name="Lipzen A."/>
            <person name="Lundell T."/>
            <person name="Morin E."/>
            <person name="Murat C."/>
            <person name="Sun H."/>
            <person name="Tunlid A."/>
            <person name="Henrissat B."/>
            <person name="Grigoriev I.V."/>
            <person name="Hibbett D.S."/>
            <person name="Martin F."/>
            <person name="Nordberg H.P."/>
            <person name="Cantor M.N."/>
            <person name="Hua S.X."/>
        </authorList>
    </citation>
    <scope>NUCLEOTIDE SEQUENCE [LARGE SCALE GENOMIC DNA]</scope>
    <source>
        <strain evidence="1 2">UH-Slu-Lm8-n1</strain>
    </source>
</reference>
<name>A0A0D0AJQ3_9AGAM</name>
<keyword evidence="2" id="KW-1185">Reference proteome</keyword>
<organism evidence="1 2">
    <name type="scientific">Suillus luteus UH-Slu-Lm8-n1</name>
    <dbReference type="NCBI Taxonomy" id="930992"/>
    <lineage>
        <taxon>Eukaryota</taxon>
        <taxon>Fungi</taxon>
        <taxon>Dikarya</taxon>
        <taxon>Basidiomycota</taxon>
        <taxon>Agaricomycotina</taxon>
        <taxon>Agaricomycetes</taxon>
        <taxon>Agaricomycetidae</taxon>
        <taxon>Boletales</taxon>
        <taxon>Suillineae</taxon>
        <taxon>Suillaceae</taxon>
        <taxon>Suillus</taxon>
    </lineage>
</organism>
<dbReference type="HOGENOM" id="CLU_2795646_0_0_1"/>
<evidence type="ECO:0000313" key="1">
    <source>
        <dbReference type="EMBL" id="KIK38384.1"/>
    </source>
</evidence>
<protein>
    <submittedName>
        <fullName evidence="1">Uncharacterized protein</fullName>
    </submittedName>
</protein>